<feature type="domain" description="Plastocyanin-like" evidence="2">
    <location>
        <begin position="47"/>
        <end position="107"/>
    </location>
</feature>
<evidence type="ECO:0000313" key="4">
    <source>
        <dbReference type="Proteomes" id="UP000275267"/>
    </source>
</evidence>
<dbReference type="InterPro" id="IPR008972">
    <property type="entry name" value="Cupredoxin"/>
</dbReference>
<comment type="caution">
    <text evidence="3">The sequence shown here is derived from an EMBL/GenBank/DDBJ whole genome shotgun (WGS) entry which is preliminary data.</text>
</comment>
<evidence type="ECO:0000256" key="1">
    <source>
        <dbReference type="ARBA" id="ARBA00010609"/>
    </source>
</evidence>
<name>A0A3L6TQP6_PANMI</name>
<dbReference type="SUPFAM" id="SSF49503">
    <property type="entry name" value="Cupredoxins"/>
    <property type="match status" value="1"/>
</dbReference>
<dbReference type="STRING" id="4540.A0A3L6TQP6"/>
<protein>
    <submittedName>
        <fullName evidence="3">Laccase-23-like</fullName>
    </submittedName>
</protein>
<dbReference type="PANTHER" id="PTHR11709:SF457">
    <property type="entry name" value="LACCASE-17-RELATED"/>
    <property type="match status" value="1"/>
</dbReference>
<dbReference type="Proteomes" id="UP000275267">
    <property type="component" value="Unassembled WGS sequence"/>
</dbReference>
<gene>
    <name evidence="3" type="ORF">C2845_PM01G09390</name>
</gene>
<evidence type="ECO:0000313" key="3">
    <source>
        <dbReference type="EMBL" id="RLN42472.1"/>
    </source>
</evidence>
<accession>A0A3L6TQP6</accession>
<dbReference type="EMBL" id="PQIB02000001">
    <property type="protein sequence ID" value="RLN42472.1"/>
    <property type="molecule type" value="Genomic_DNA"/>
</dbReference>
<organism evidence="3 4">
    <name type="scientific">Panicum miliaceum</name>
    <name type="common">Proso millet</name>
    <name type="synonym">Broomcorn millet</name>
    <dbReference type="NCBI Taxonomy" id="4540"/>
    <lineage>
        <taxon>Eukaryota</taxon>
        <taxon>Viridiplantae</taxon>
        <taxon>Streptophyta</taxon>
        <taxon>Embryophyta</taxon>
        <taxon>Tracheophyta</taxon>
        <taxon>Spermatophyta</taxon>
        <taxon>Magnoliopsida</taxon>
        <taxon>Liliopsida</taxon>
        <taxon>Poales</taxon>
        <taxon>Poaceae</taxon>
        <taxon>PACMAD clade</taxon>
        <taxon>Panicoideae</taxon>
        <taxon>Panicodae</taxon>
        <taxon>Paniceae</taxon>
        <taxon>Panicinae</taxon>
        <taxon>Panicum</taxon>
        <taxon>Panicum sect. Panicum</taxon>
    </lineage>
</organism>
<keyword evidence="4" id="KW-1185">Reference proteome</keyword>
<dbReference type="AlphaFoldDB" id="A0A3L6TQP6"/>
<dbReference type="InterPro" id="IPR045087">
    <property type="entry name" value="Cu-oxidase_fam"/>
</dbReference>
<comment type="similarity">
    <text evidence="1">Belongs to the multicopper oxidase family.</text>
</comment>
<evidence type="ECO:0000259" key="2">
    <source>
        <dbReference type="Pfam" id="PF07731"/>
    </source>
</evidence>
<dbReference type="PANTHER" id="PTHR11709">
    <property type="entry name" value="MULTI-COPPER OXIDASE"/>
    <property type="match status" value="1"/>
</dbReference>
<dbReference type="GO" id="GO:0005507">
    <property type="term" value="F:copper ion binding"/>
    <property type="evidence" value="ECO:0007669"/>
    <property type="project" value="InterPro"/>
</dbReference>
<dbReference type="GO" id="GO:0016491">
    <property type="term" value="F:oxidoreductase activity"/>
    <property type="evidence" value="ECO:0007669"/>
    <property type="project" value="InterPro"/>
</dbReference>
<dbReference type="InterPro" id="IPR011706">
    <property type="entry name" value="Cu-oxidase_C"/>
</dbReference>
<dbReference type="OrthoDB" id="691768at2759"/>
<dbReference type="Gene3D" id="2.60.40.420">
    <property type="entry name" value="Cupredoxins - blue copper proteins"/>
    <property type="match status" value="1"/>
</dbReference>
<reference evidence="4" key="1">
    <citation type="journal article" date="2019" name="Nat. Commun.">
        <title>The genome of broomcorn millet.</title>
        <authorList>
            <person name="Zou C."/>
            <person name="Miki D."/>
            <person name="Li D."/>
            <person name="Tang Q."/>
            <person name="Xiao L."/>
            <person name="Rajput S."/>
            <person name="Deng P."/>
            <person name="Jia W."/>
            <person name="Huang R."/>
            <person name="Zhang M."/>
            <person name="Sun Y."/>
            <person name="Hu J."/>
            <person name="Fu X."/>
            <person name="Schnable P.S."/>
            <person name="Li F."/>
            <person name="Zhang H."/>
            <person name="Feng B."/>
            <person name="Zhu X."/>
            <person name="Liu R."/>
            <person name="Schnable J.C."/>
            <person name="Zhu J.-K."/>
            <person name="Zhang H."/>
        </authorList>
    </citation>
    <scope>NUCLEOTIDE SEQUENCE [LARGE SCALE GENOMIC DNA]</scope>
</reference>
<sequence length="198" mass="22013">MSVARSGYLAARAVHQATKVHKLKVRRHRAPWTRPPSHQRLRLREPPHPLIIHIHGYDFYIVAEGLGNFNAATDTPCSTFEDLLMRNTVGVPVSGWVVIRFVADNPGGVADALPSGHAHHLGTRHGVHRFMVEDDVEELQSLEAPSPDLPQSHSAERLRALTLADSSLWPFVCLPDADYLEYSCTDSHLLPSQTSCLH</sequence>
<proteinExistence type="inferred from homology"/>
<dbReference type="Pfam" id="PF07731">
    <property type="entry name" value="Cu-oxidase_2"/>
    <property type="match status" value="1"/>
</dbReference>